<gene>
    <name evidence="2" type="ORF">ES319_A02G140200v1</name>
    <name evidence="3" type="ORF">ES319_A02G140300v1</name>
</gene>
<dbReference type="EMBL" id="CM018203">
    <property type="protein sequence ID" value="KAB2094200.1"/>
    <property type="molecule type" value="Genomic_DNA"/>
</dbReference>
<dbReference type="EMBL" id="CM018203">
    <property type="protein sequence ID" value="KAB2094199.1"/>
    <property type="molecule type" value="Genomic_DNA"/>
</dbReference>
<keyword evidence="1" id="KW-0812">Transmembrane</keyword>
<feature type="transmembrane region" description="Helical" evidence="1">
    <location>
        <begin position="82"/>
        <end position="103"/>
    </location>
</feature>
<evidence type="ECO:0000313" key="2">
    <source>
        <dbReference type="EMBL" id="KAB2094199.1"/>
    </source>
</evidence>
<accession>A0A5J5WPC5</accession>
<dbReference type="AlphaFoldDB" id="A0A5J5WPC5"/>
<evidence type="ECO:0000313" key="4">
    <source>
        <dbReference type="Proteomes" id="UP000327439"/>
    </source>
</evidence>
<evidence type="ECO:0000313" key="3">
    <source>
        <dbReference type="EMBL" id="KAB2094200.1"/>
    </source>
</evidence>
<sequence length="127" mass="14538">MHLHHRHDFNQIHKDLSTLGSEEPTSTKSTPKTFIAGGASWRWWSTWRPIPCEAAAQIGLRVSALGAEVWAIWAVLRVGWDLGYLFGSVFIFGLGFKICIWTLSIGSLMARAKWTYYINNVYIWTHE</sequence>
<reference evidence="4" key="2">
    <citation type="journal article" date="2020" name="Nat. Genet.">
        <title>Genomic diversifications of five Gossypium allopolyploid species and their impact on cotton improvement.</title>
        <authorList>
            <person name="Chen Z.J."/>
            <person name="Sreedasyam A."/>
            <person name="Ando A."/>
            <person name="Song Q."/>
            <person name="De Santiago L.M."/>
            <person name="Hulse-Kemp A.M."/>
            <person name="Ding M."/>
            <person name="Ye W."/>
            <person name="Kirkbride R.C."/>
            <person name="Jenkins J."/>
            <person name="Plott C."/>
            <person name="Lovell J."/>
            <person name="Lin Y.M."/>
            <person name="Vaughn R."/>
            <person name="Liu B."/>
            <person name="Simpson S."/>
            <person name="Scheffler B.E."/>
            <person name="Wen L."/>
            <person name="Saski C.A."/>
            <person name="Grover C.E."/>
            <person name="Hu G."/>
            <person name="Conover J.L."/>
            <person name="Carlson J.W."/>
            <person name="Shu S."/>
            <person name="Boston L.B."/>
            <person name="Williams M."/>
            <person name="Peterson D.G."/>
            <person name="McGee K."/>
            <person name="Jones D.C."/>
            <person name="Wendel J.F."/>
            <person name="Stelly D.M."/>
            <person name="Grimwood J."/>
            <person name="Schmutz J."/>
        </authorList>
    </citation>
    <scope>NUCLEOTIDE SEQUENCE [LARGE SCALE GENOMIC DNA]</scope>
    <source>
        <strain evidence="4">cv. 3-79</strain>
    </source>
</reference>
<protein>
    <submittedName>
        <fullName evidence="3">Uncharacterized protein</fullName>
    </submittedName>
</protein>
<reference evidence="3" key="1">
    <citation type="submission" date="2019-06" db="EMBL/GenBank/DDBJ databases">
        <title>WGS assembly of Gossypium barbadense.</title>
        <authorList>
            <person name="Chen Z.J."/>
            <person name="Sreedasyam A."/>
            <person name="Ando A."/>
            <person name="Song Q."/>
            <person name="De L."/>
            <person name="Hulse-Kemp A."/>
            <person name="Ding M."/>
            <person name="Ye W."/>
            <person name="Kirkbride R."/>
            <person name="Jenkins J."/>
            <person name="Plott C."/>
            <person name="Lovell J."/>
            <person name="Lin Y.-M."/>
            <person name="Vaughn R."/>
            <person name="Liu B."/>
            <person name="Li W."/>
            <person name="Simpson S."/>
            <person name="Scheffler B."/>
            <person name="Saski C."/>
            <person name="Grover C."/>
            <person name="Hu G."/>
            <person name="Conover J."/>
            <person name="Carlson J."/>
            <person name="Shu S."/>
            <person name="Boston L."/>
            <person name="Williams M."/>
            <person name="Peterson D."/>
            <person name="Mcgee K."/>
            <person name="Jones D."/>
            <person name="Wendel J."/>
            <person name="Stelly D."/>
            <person name="Grimwood J."/>
            <person name="Schmutz J."/>
        </authorList>
    </citation>
    <scope>NUCLEOTIDE SEQUENCE [LARGE SCALE GENOMIC DNA]</scope>
    <source>
        <strain evidence="3">1400233.01</strain>
    </source>
</reference>
<name>A0A5J5WPC5_GOSBA</name>
<keyword evidence="1" id="KW-0472">Membrane</keyword>
<keyword evidence="4" id="KW-1185">Reference proteome</keyword>
<feature type="transmembrane region" description="Helical" evidence="1">
    <location>
        <begin position="58"/>
        <end position="76"/>
    </location>
</feature>
<dbReference type="OrthoDB" id="1014831at2759"/>
<proteinExistence type="predicted"/>
<dbReference type="Proteomes" id="UP000327439">
    <property type="component" value="Chromosome A02"/>
</dbReference>
<organism evidence="3 4">
    <name type="scientific">Gossypium barbadense</name>
    <name type="common">Sea Island cotton</name>
    <name type="synonym">Hibiscus barbadensis</name>
    <dbReference type="NCBI Taxonomy" id="3634"/>
    <lineage>
        <taxon>Eukaryota</taxon>
        <taxon>Viridiplantae</taxon>
        <taxon>Streptophyta</taxon>
        <taxon>Embryophyta</taxon>
        <taxon>Tracheophyta</taxon>
        <taxon>Spermatophyta</taxon>
        <taxon>Magnoliopsida</taxon>
        <taxon>eudicotyledons</taxon>
        <taxon>Gunneridae</taxon>
        <taxon>Pentapetalae</taxon>
        <taxon>rosids</taxon>
        <taxon>malvids</taxon>
        <taxon>Malvales</taxon>
        <taxon>Malvaceae</taxon>
        <taxon>Malvoideae</taxon>
        <taxon>Gossypium</taxon>
    </lineage>
</organism>
<keyword evidence="1" id="KW-1133">Transmembrane helix</keyword>
<evidence type="ECO:0000256" key="1">
    <source>
        <dbReference type="SAM" id="Phobius"/>
    </source>
</evidence>